<gene>
    <name evidence="2" type="ORF">KCG48_13045</name>
</gene>
<comment type="caution">
    <text evidence="2">The sequence shown here is derived from an EMBL/GenBank/DDBJ whole genome shotgun (WGS) entry which is preliminary data.</text>
</comment>
<proteinExistence type="predicted"/>
<evidence type="ECO:0000259" key="1">
    <source>
        <dbReference type="Pfam" id="PF08349"/>
    </source>
</evidence>
<dbReference type="InterPro" id="IPR007553">
    <property type="entry name" value="2-thiour_desulf"/>
</dbReference>
<organism evidence="2 3">
    <name type="scientific">Proteiniclasticum sediminis</name>
    <dbReference type="NCBI Taxonomy" id="2804028"/>
    <lineage>
        <taxon>Bacteria</taxon>
        <taxon>Bacillati</taxon>
        <taxon>Bacillota</taxon>
        <taxon>Clostridia</taxon>
        <taxon>Eubacteriales</taxon>
        <taxon>Clostridiaceae</taxon>
        <taxon>Proteiniclasticum</taxon>
    </lineage>
</organism>
<dbReference type="PANTHER" id="PTHR30087">
    <property type="entry name" value="INNER MEMBRANE PROTEIN"/>
    <property type="match status" value="1"/>
</dbReference>
<dbReference type="PIRSF" id="PIRSF037004">
    <property type="entry name" value="UCP037004"/>
    <property type="match status" value="1"/>
</dbReference>
<dbReference type="RefSeq" id="WP_211802658.1">
    <property type="nucleotide sequence ID" value="NZ_JAGSCS010000024.1"/>
</dbReference>
<reference evidence="2" key="1">
    <citation type="submission" date="2021-04" db="EMBL/GenBank/DDBJ databases">
        <title>Proteiniclasticum sedimins sp. nov., an obligate anaerobic bacterium isolated from anaerobic sludge.</title>
        <authorList>
            <person name="Liu J."/>
        </authorList>
    </citation>
    <scope>NUCLEOTIDE SEQUENCE</scope>
    <source>
        <strain evidence="2">BAD-10</strain>
    </source>
</reference>
<evidence type="ECO:0000313" key="3">
    <source>
        <dbReference type="Proteomes" id="UP000675379"/>
    </source>
</evidence>
<protein>
    <submittedName>
        <fullName evidence="2">DUF523 and DUF1722 domain-containing protein</fullName>
    </submittedName>
</protein>
<sequence>MEKMLKPKIVVSRCLGFDACRYNGQTLPDKFVESLGDFVEYRTICPEVEIGLGVPRNPIRLVLERGEMLLFQPGTGREYKKDMLDYGDKLFEELTDIDGFILKGRSPSCGIKDVKVYLGKEKAVGSMKGVGIFGEQVLQTFPGLAVEEEGRLTNYRIREHFLTKIYLLARLREVEKSKKIRELVAFQSRSKYLLMTYSPKELKILGKITANSSGQPFEEMAAQYREHLGIALAQPPKPSNIINTLMHIQGYFSEELTAKEKSFLTETYNKYKEGRVHLGVPVNILRSYAIKYEQEYLLDQYLWEPFPEELMNISDTGK</sequence>
<keyword evidence="3" id="KW-1185">Reference proteome</keyword>
<dbReference type="EMBL" id="JAGSCS010000024">
    <property type="protein sequence ID" value="MBR0577242.1"/>
    <property type="molecule type" value="Genomic_DNA"/>
</dbReference>
<dbReference type="InterPro" id="IPR013560">
    <property type="entry name" value="DUF1722"/>
</dbReference>
<dbReference type="PANTHER" id="PTHR30087:SF0">
    <property type="entry name" value="INNER MEMBRANE PROTEIN"/>
    <property type="match status" value="1"/>
</dbReference>
<dbReference type="Pfam" id="PF04463">
    <property type="entry name" value="2-thiour_desulf"/>
    <property type="match status" value="1"/>
</dbReference>
<dbReference type="Pfam" id="PF08349">
    <property type="entry name" value="DUF1722"/>
    <property type="match status" value="1"/>
</dbReference>
<dbReference type="AlphaFoldDB" id="A0A941HSH6"/>
<name>A0A941HSH6_9CLOT</name>
<accession>A0A941HSH6</accession>
<evidence type="ECO:0000313" key="2">
    <source>
        <dbReference type="EMBL" id="MBR0577242.1"/>
    </source>
</evidence>
<dbReference type="Proteomes" id="UP000675379">
    <property type="component" value="Unassembled WGS sequence"/>
</dbReference>
<feature type="domain" description="DUF1722" evidence="1">
    <location>
        <begin position="191"/>
        <end position="307"/>
    </location>
</feature>
<dbReference type="InterPro" id="IPR017087">
    <property type="entry name" value="UCP037004"/>
</dbReference>